<evidence type="ECO:0000256" key="1">
    <source>
        <dbReference type="ARBA" id="ARBA00005397"/>
    </source>
</evidence>
<dbReference type="RefSeq" id="WP_274262236.1">
    <property type="nucleotide sequence ID" value="NZ_CP117884.1"/>
</dbReference>
<dbReference type="InterPro" id="IPR038471">
    <property type="entry name" value="MecA_C_sf"/>
</dbReference>
<evidence type="ECO:0000256" key="2">
    <source>
        <dbReference type="SAM" id="MobiDB-lite"/>
    </source>
</evidence>
<dbReference type="Gene3D" id="3.30.70.1950">
    <property type="match status" value="1"/>
</dbReference>
<proteinExistence type="inferred from homology"/>
<organism evidence="3 4">
    <name type="scientific">Lacticaseibacillus pabuli</name>
    <dbReference type="NCBI Taxonomy" id="3025672"/>
    <lineage>
        <taxon>Bacteria</taxon>
        <taxon>Bacillati</taxon>
        <taxon>Bacillota</taxon>
        <taxon>Bacilli</taxon>
        <taxon>Lactobacillales</taxon>
        <taxon>Lactobacillaceae</taxon>
        <taxon>Lacticaseibacillus</taxon>
    </lineage>
</organism>
<name>A0ABY7WVI3_9LACO</name>
<protein>
    <submittedName>
        <fullName evidence="3">Adaptor protein MecA</fullName>
    </submittedName>
</protein>
<evidence type="ECO:0000313" key="4">
    <source>
        <dbReference type="Proteomes" id="UP001220377"/>
    </source>
</evidence>
<dbReference type="EMBL" id="CP117884">
    <property type="protein sequence ID" value="WDF83816.1"/>
    <property type="molecule type" value="Genomic_DNA"/>
</dbReference>
<comment type="similarity">
    <text evidence="1">Belongs to the MecA family.</text>
</comment>
<dbReference type="PANTHER" id="PTHR39161:SF1">
    <property type="entry name" value="ADAPTER PROTEIN MECA 1"/>
    <property type="match status" value="1"/>
</dbReference>
<accession>A0ABY7WVI3</accession>
<feature type="compositionally biased region" description="Polar residues" evidence="2">
    <location>
        <begin position="93"/>
        <end position="104"/>
    </location>
</feature>
<dbReference type="PANTHER" id="PTHR39161">
    <property type="entry name" value="ADAPTER PROTEIN MECA"/>
    <property type="match status" value="1"/>
</dbReference>
<reference evidence="3 4" key="1">
    <citation type="submission" date="2023-02" db="EMBL/GenBank/DDBJ databases">
        <title>Genome sequence of Lacticaseibacillus sp. KACC 23028.</title>
        <authorList>
            <person name="Kim S."/>
            <person name="Heo J."/>
            <person name="Kwon S.-W."/>
        </authorList>
    </citation>
    <scope>NUCLEOTIDE SEQUENCE [LARGE SCALE GENOMIC DNA]</scope>
    <source>
        <strain evidence="3 4">KACC 23028</strain>
    </source>
</reference>
<gene>
    <name evidence="3" type="ORF">PQ472_04570</name>
</gene>
<sequence>MERINDDTIRVFMNLDELNDRGIKMLDLIKDHKRVEDFFYSVLDEVDTKHTFVNEGPVTFQVMPSGTGLEIFISKGQPDQTQNTDDSDDETQDTAATPNVTPQSHAPKHRAAEDDQDGQIAHDSLEQFFPEGVEEGRPDSGQPETFFGNQLKRSVTLELKSFDDMVALAQELYLNGGTSDLYKYQGKYYVVLTFERDLVDDFDAERQANLAHEYGDTTKVDADVLSEYGEQLMDGSALEITRYYF</sequence>
<dbReference type="InterPro" id="IPR008681">
    <property type="entry name" value="Neg-reg_MecA"/>
</dbReference>
<keyword evidence="4" id="KW-1185">Reference proteome</keyword>
<dbReference type="Pfam" id="PF05389">
    <property type="entry name" value="MecA"/>
    <property type="match status" value="1"/>
</dbReference>
<dbReference type="Proteomes" id="UP001220377">
    <property type="component" value="Chromosome"/>
</dbReference>
<dbReference type="PIRSF" id="PIRSF029008">
    <property type="entry name" value="MecA"/>
    <property type="match status" value="1"/>
</dbReference>
<evidence type="ECO:0000313" key="3">
    <source>
        <dbReference type="EMBL" id="WDF83816.1"/>
    </source>
</evidence>
<feature type="region of interest" description="Disordered" evidence="2">
    <location>
        <begin position="76"/>
        <end position="116"/>
    </location>
</feature>